<dbReference type="SUPFAM" id="SSF48452">
    <property type="entry name" value="TPR-like"/>
    <property type="match status" value="1"/>
</dbReference>
<keyword evidence="3" id="KW-0812">Transmembrane</keyword>
<dbReference type="SUPFAM" id="SSF57997">
    <property type="entry name" value="Tropomyosin"/>
    <property type="match status" value="1"/>
</dbReference>
<dbReference type="KEGG" id="rhom:FRIFI_1936"/>
<feature type="compositionally biased region" description="Basic and acidic residues" evidence="2">
    <location>
        <begin position="239"/>
        <end position="253"/>
    </location>
</feature>
<dbReference type="InterPro" id="IPR019734">
    <property type="entry name" value="TPR_rpt"/>
</dbReference>
<name>A0A2P2BSV8_9FIRM</name>
<dbReference type="EMBL" id="LN650648">
    <property type="protein sequence ID" value="CEI73465.1"/>
    <property type="molecule type" value="Genomic_DNA"/>
</dbReference>
<feature type="region of interest" description="Disordered" evidence="2">
    <location>
        <begin position="239"/>
        <end position="258"/>
    </location>
</feature>
<feature type="transmembrane region" description="Helical" evidence="3">
    <location>
        <begin position="263"/>
        <end position="281"/>
    </location>
</feature>
<accession>A0A2P2BSV8</accession>
<evidence type="ECO:0000313" key="5">
    <source>
        <dbReference type="Proteomes" id="UP000245695"/>
    </source>
</evidence>
<dbReference type="AlphaFoldDB" id="A0A2P2BSV8"/>
<dbReference type="Proteomes" id="UP000245695">
    <property type="component" value="Chromosome 1"/>
</dbReference>
<keyword evidence="3" id="KW-1133">Transmembrane helix</keyword>
<feature type="repeat" description="TPR" evidence="1">
    <location>
        <begin position="415"/>
        <end position="448"/>
    </location>
</feature>
<dbReference type="RefSeq" id="WP_240275678.1">
    <property type="nucleotide sequence ID" value="NZ_FJTZ01000012.1"/>
</dbReference>
<evidence type="ECO:0000313" key="4">
    <source>
        <dbReference type="EMBL" id="CEI73465.1"/>
    </source>
</evidence>
<dbReference type="InterPro" id="IPR011990">
    <property type="entry name" value="TPR-like_helical_dom_sf"/>
</dbReference>
<organism evidence="4 5">
    <name type="scientific">Romboutsia hominis</name>
    <dbReference type="NCBI Taxonomy" id="1507512"/>
    <lineage>
        <taxon>Bacteria</taxon>
        <taxon>Bacillati</taxon>
        <taxon>Bacillota</taxon>
        <taxon>Clostridia</taxon>
        <taxon>Peptostreptococcales</taxon>
        <taxon>Peptostreptococcaceae</taxon>
        <taxon>Romboutsia</taxon>
    </lineage>
</organism>
<dbReference type="PROSITE" id="PS50005">
    <property type="entry name" value="TPR"/>
    <property type="match status" value="1"/>
</dbReference>
<gene>
    <name evidence="4" type="ORF">FRIFI_1936</name>
</gene>
<proteinExistence type="predicted"/>
<keyword evidence="1" id="KW-0802">TPR repeat</keyword>
<dbReference type="Gene3D" id="1.25.40.10">
    <property type="entry name" value="Tetratricopeptide repeat domain"/>
    <property type="match status" value="2"/>
</dbReference>
<reference evidence="4 5" key="1">
    <citation type="submission" date="2014-09" db="EMBL/GenBank/DDBJ databases">
        <authorList>
            <person name="Hornung B.V."/>
        </authorList>
    </citation>
    <scope>NUCLEOTIDE SEQUENCE [LARGE SCALE GENOMIC DNA]</scope>
    <source>
        <strain evidence="4 5">FRIFI</strain>
    </source>
</reference>
<keyword evidence="3" id="KW-0472">Membrane</keyword>
<feature type="region of interest" description="Disordered" evidence="2">
    <location>
        <begin position="297"/>
        <end position="332"/>
    </location>
</feature>
<dbReference type="Pfam" id="PF13174">
    <property type="entry name" value="TPR_6"/>
    <property type="match status" value="2"/>
</dbReference>
<dbReference type="SMART" id="SM00028">
    <property type="entry name" value="TPR"/>
    <property type="match status" value="5"/>
</dbReference>
<evidence type="ECO:0000256" key="1">
    <source>
        <dbReference type="PROSITE-ProRule" id="PRU00339"/>
    </source>
</evidence>
<sequence length="462" mass="54270">MILGKIIKKDIKQMPRKILDISLVEDNKSDLTFFNIDEEETNETLKALKQSYVTNNYKEETILNLQNTLKSNSEDTSKELKLESYKRYNNALDLSLKGYLTSAYELIEKAIEINPKDVDILNLKGLLTLLKCDFAKAFESFYTAMCYGNNELSRKYVDMLSSDEFKVFLGRYNHSIRFINEEMNQESIHILENMIDDDPDLIEPYIILSLIYDKIGNVKKREHYLSRLREVDKDNPLFENKKEDKEEKKEDIKPKKKSKNSKPFLIFGVCLLLALGAYHMYSKNKIDKLNEKLSNHEQELDKADKKLNEKEQEIKEKEKELDNAKSENKKEDTQVIVSDEETLYNKAVDESKDKNYKEAIKNFEYIVSQGKSKKYISEAVYQLALLNEKIGNDDEAVKYYKKYINTYTKNDQYYDDAFYQLGMLYYKMGDLKNAKNTFYGLKNEVPDSMYNNSKVNDILKEK</sequence>
<evidence type="ECO:0000256" key="3">
    <source>
        <dbReference type="SAM" id="Phobius"/>
    </source>
</evidence>
<keyword evidence="5" id="KW-1185">Reference proteome</keyword>
<evidence type="ECO:0000256" key="2">
    <source>
        <dbReference type="SAM" id="MobiDB-lite"/>
    </source>
</evidence>
<protein>
    <submittedName>
        <fullName evidence="4">Tetratricopeptide repeat protein</fullName>
    </submittedName>
</protein>